<dbReference type="PROSITE" id="PS00889">
    <property type="entry name" value="CNMP_BINDING_2"/>
    <property type="match status" value="1"/>
</dbReference>
<dbReference type="PROSITE" id="PS50042">
    <property type="entry name" value="CNMP_BINDING_3"/>
    <property type="match status" value="2"/>
</dbReference>
<keyword evidence="4" id="KW-1185">Reference proteome</keyword>
<organism evidence="3 4">
    <name type="scientific">Ridgeia piscesae</name>
    <name type="common">Tubeworm</name>
    <dbReference type="NCBI Taxonomy" id="27915"/>
    <lineage>
        <taxon>Eukaryota</taxon>
        <taxon>Metazoa</taxon>
        <taxon>Spiralia</taxon>
        <taxon>Lophotrochozoa</taxon>
        <taxon>Annelida</taxon>
        <taxon>Polychaeta</taxon>
        <taxon>Sedentaria</taxon>
        <taxon>Canalipalpata</taxon>
        <taxon>Sabellida</taxon>
        <taxon>Siboglinidae</taxon>
        <taxon>Ridgeia</taxon>
    </lineage>
</organism>
<accession>A0AAD9KKU0</accession>
<dbReference type="PROSITE" id="PS00888">
    <property type="entry name" value="CNMP_BINDING_1"/>
    <property type="match status" value="1"/>
</dbReference>
<feature type="region of interest" description="Disordered" evidence="1">
    <location>
        <begin position="475"/>
        <end position="495"/>
    </location>
</feature>
<dbReference type="PANTHER" id="PTHR23011">
    <property type="entry name" value="CYCLIC NUCLEOTIDE-BINDING DOMAIN CONTAINING PROTEIN"/>
    <property type="match status" value="1"/>
</dbReference>
<feature type="region of interest" description="Disordered" evidence="1">
    <location>
        <begin position="91"/>
        <end position="125"/>
    </location>
</feature>
<sequence>MALTYERVIRVISQSPDKRKDFEVNNLLPWFRKKSDLFRNLKTELLFDIIKNLQFATKERDDVIIRQGDKGECMYILLRGQVTIFIQYATSKTEDTDERPPKPKPEQTAPDQAAPTAPAPASAQEESELIRKRLGTYVCSLVPGATFGEVALLSEDCIRTASIIADERTDLIVVDRQLYNRSVKYVLQKEFEDKSTFIATNPLFRGWAPRYHKQLTMALQKDICGYEGVLVKQGAPVTAIYFILSGEVKVVMDPQQHKTQYPRFRDHFAKDDRILATSSDQNGLADTPDSDDHSPRVSREQTNGFVQFQYRRRPTKKQLVEVCLLGVNESVGDAEVLLDLDTYMQTVICTQKTDVLVLEMKHYERLLAKRNPRTIDKMMENLEVKLDSRLTKHLEQSLPLVGLLLDKARVHNIQRRRQRLARQLSRQDRRQQTGPTRKTMANSFDNFVPTHGALVDMYGPGTVFHHIRKREQAKAQKEQKRQQVRRFVSPQRAHN</sequence>
<dbReference type="InterPro" id="IPR000595">
    <property type="entry name" value="cNMP-bd_dom"/>
</dbReference>
<feature type="region of interest" description="Disordered" evidence="1">
    <location>
        <begin position="279"/>
        <end position="299"/>
    </location>
</feature>
<dbReference type="PANTHER" id="PTHR23011:SF28">
    <property type="entry name" value="CYCLIC NUCLEOTIDE-BINDING DOMAIN CONTAINING PROTEIN"/>
    <property type="match status" value="1"/>
</dbReference>
<evidence type="ECO:0000313" key="3">
    <source>
        <dbReference type="EMBL" id="KAK2173403.1"/>
    </source>
</evidence>
<dbReference type="AlphaFoldDB" id="A0AAD9KKU0"/>
<dbReference type="SUPFAM" id="SSF51206">
    <property type="entry name" value="cAMP-binding domain-like"/>
    <property type="match status" value="2"/>
</dbReference>
<gene>
    <name evidence="3" type="ORF">NP493_877g00021</name>
</gene>
<dbReference type="CDD" id="cd00038">
    <property type="entry name" value="CAP_ED"/>
    <property type="match status" value="1"/>
</dbReference>
<dbReference type="Gene3D" id="2.60.120.10">
    <property type="entry name" value="Jelly Rolls"/>
    <property type="match status" value="2"/>
</dbReference>
<dbReference type="Proteomes" id="UP001209878">
    <property type="component" value="Unassembled WGS sequence"/>
</dbReference>
<feature type="domain" description="Cyclic nucleotide-binding" evidence="2">
    <location>
        <begin position="203"/>
        <end position="253"/>
    </location>
</feature>
<feature type="domain" description="Cyclic nucleotide-binding" evidence="2">
    <location>
        <begin position="37"/>
        <end position="181"/>
    </location>
</feature>
<feature type="compositionally biased region" description="Basic and acidic residues" evidence="1">
    <location>
        <begin position="290"/>
        <end position="299"/>
    </location>
</feature>
<feature type="compositionally biased region" description="Polar residues" evidence="1">
    <location>
        <begin position="433"/>
        <end position="443"/>
    </location>
</feature>
<evidence type="ECO:0000259" key="2">
    <source>
        <dbReference type="PROSITE" id="PS50042"/>
    </source>
</evidence>
<comment type="caution">
    <text evidence="3">The sequence shown here is derived from an EMBL/GenBank/DDBJ whole genome shotgun (WGS) entry which is preliminary data.</text>
</comment>
<feature type="region of interest" description="Disordered" evidence="1">
    <location>
        <begin position="420"/>
        <end position="443"/>
    </location>
</feature>
<evidence type="ECO:0000313" key="4">
    <source>
        <dbReference type="Proteomes" id="UP001209878"/>
    </source>
</evidence>
<dbReference type="EMBL" id="JAODUO010000878">
    <property type="protein sequence ID" value="KAK2173403.1"/>
    <property type="molecule type" value="Genomic_DNA"/>
</dbReference>
<proteinExistence type="predicted"/>
<feature type="compositionally biased region" description="Low complexity" evidence="1">
    <location>
        <begin position="106"/>
        <end position="124"/>
    </location>
</feature>
<dbReference type="InterPro" id="IPR018488">
    <property type="entry name" value="cNMP-bd_CS"/>
</dbReference>
<evidence type="ECO:0000256" key="1">
    <source>
        <dbReference type="SAM" id="MobiDB-lite"/>
    </source>
</evidence>
<dbReference type="InterPro" id="IPR014710">
    <property type="entry name" value="RmlC-like_jellyroll"/>
</dbReference>
<protein>
    <recommendedName>
        <fullName evidence="2">Cyclic nucleotide-binding domain-containing protein</fullName>
    </recommendedName>
</protein>
<dbReference type="InterPro" id="IPR018490">
    <property type="entry name" value="cNMP-bd_dom_sf"/>
</dbReference>
<feature type="compositionally biased region" description="Basic and acidic residues" evidence="1">
    <location>
        <begin position="92"/>
        <end position="105"/>
    </location>
</feature>
<reference evidence="3" key="1">
    <citation type="journal article" date="2023" name="Mol. Biol. Evol.">
        <title>Third-Generation Sequencing Reveals the Adaptive Role of the Epigenome in Three Deep-Sea Polychaetes.</title>
        <authorList>
            <person name="Perez M."/>
            <person name="Aroh O."/>
            <person name="Sun Y."/>
            <person name="Lan Y."/>
            <person name="Juniper S.K."/>
            <person name="Young C.R."/>
            <person name="Angers B."/>
            <person name="Qian P.Y."/>
        </authorList>
    </citation>
    <scope>NUCLEOTIDE SEQUENCE</scope>
    <source>
        <strain evidence="3">R07B-5</strain>
    </source>
</reference>
<name>A0AAD9KKU0_RIDPI</name>